<dbReference type="OrthoDB" id="10250354at2759"/>
<dbReference type="EMBL" id="CP097507">
    <property type="protein sequence ID" value="URE05928.1"/>
    <property type="molecule type" value="Genomic_DNA"/>
</dbReference>
<sequence length="61" mass="7211">MISIERINEFVHVKIKSAYGRKAFESHPDLFPAHEKSQAESNFKLKLIHLWGQYKYHNAAR</sequence>
<dbReference type="Proteomes" id="UP001055439">
    <property type="component" value="Chromosome 5"/>
</dbReference>
<reference evidence="1" key="1">
    <citation type="submission" date="2022-05" db="EMBL/GenBank/DDBJ databases">
        <title>The Musa troglodytarum L. genome provides insights into the mechanism of non-climacteric behaviour and enrichment of carotenoids.</title>
        <authorList>
            <person name="Wang J."/>
        </authorList>
    </citation>
    <scope>NUCLEOTIDE SEQUENCE</scope>
    <source>
        <tissue evidence="1">Leaf</tissue>
    </source>
</reference>
<protein>
    <submittedName>
        <fullName evidence="1">Uncharacterized protein</fullName>
    </submittedName>
</protein>
<keyword evidence="2" id="KW-1185">Reference proteome</keyword>
<evidence type="ECO:0000313" key="1">
    <source>
        <dbReference type="EMBL" id="URE05928.1"/>
    </source>
</evidence>
<accession>A0A9E7G6L6</accession>
<name>A0A9E7G6L6_9LILI</name>
<evidence type="ECO:0000313" key="2">
    <source>
        <dbReference type="Proteomes" id="UP001055439"/>
    </source>
</evidence>
<organism evidence="1 2">
    <name type="scientific">Musa troglodytarum</name>
    <name type="common">fe'i banana</name>
    <dbReference type="NCBI Taxonomy" id="320322"/>
    <lineage>
        <taxon>Eukaryota</taxon>
        <taxon>Viridiplantae</taxon>
        <taxon>Streptophyta</taxon>
        <taxon>Embryophyta</taxon>
        <taxon>Tracheophyta</taxon>
        <taxon>Spermatophyta</taxon>
        <taxon>Magnoliopsida</taxon>
        <taxon>Liliopsida</taxon>
        <taxon>Zingiberales</taxon>
        <taxon>Musaceae</taxon>
        <taxon>Musa</taxon>
    </lineage>
</organism>
<proteinExistence type="predicted"/>
<dbReference type="AlphaFoldDB" id="A0A9E7G6L6"/>
<gene>
    <name evidence="1" type="ORF">MUK42_30161</name>
</gene>